<organism evidence="2 3">
    <name type="scientific">Paenibacillus xerothermodurans</name>
    <dbReference type="NCBI Taxonomy" id="1977292"/>
    <lineage>
        <taxon>Bacteria</taxon>
        <taxon>Bacillati</taxon>
        <taxon>Bacillota</taxon>
        <taxon>Bacilli</taxon>
        <taxon>Bacillales</taxon>
        <taxon>Paenibacillaceae</taxon>
        <taxon>Paenibacillus</taxon>
    </lineage>
</organism>
<comment type="caution">
    <text evidence="2">The sequence shown here is derived from an EMBL/GenBank/DDBJ whole genome shotgun (WGS) entry which is preliminary data.</text>
</comment>
<dbReference type="InterPro" id="IPR023631">
    <property type="entry name" value="Amidase_dom"/>
</dbReference>
<proteinExistence type="predicted"/>
<dbReference type="SUPFAM" id="SSF75304">
    <property type="entry name" value="Amidase signature (AS) enzymes"/>
    <property type="match status" value="1"/>
</dbReference>
<dbReference type="Pfam" id="PF01425">
    <property type="entry name" value="Amidase"/>
    <property type="match status" value="1"/>
</dbReference>
<sequence length="107" mass="11063">MVRFTAPIILKDNYNTKDMPTTAGAVALDGFIPEQDAEVVAKLRAAGAVILGKANMHELAITGMTVSSLGGQTVNPYDLTRTPGGSSGGTGASITANFAERGRVVIR</sequence>
<feature type="domain" description="Amidase" evidence="1">
    <location>
        <begin position="7"/>
        <end position="99"/>
    </location>
</feature>
<evidence type="ECO:0000259" key="1">
    <source>
        <dbReference type="Pfam" id="PF01425"/>
    </source>
</evidence>
<gene>
    <name evidence="2" type="ORF">CBW46_015405</name>
</gene>
<dbReference type="AlphaFoldDB" id="A0A2W1NKX9"/>
<dbReference type="InterPro" id="IPR036928">
    <property type="entry name" value="AS_sf"/>
</dbReference>
<dbReference type="OrthoDB" id="9811471at2"/>
<dbReference type="Gene3D" id="3.90.1300.10">
    <property type="entry name" value="Amidase signature (AS) domain"/>
    <property type="match status" value="1"/>
</dbReference>
<protein>
    <recommendedName>
        <fullName evidence="1">Amidase domain-containing protein</fullName>
    </recommendedName>
</protein>
<dbReference type="PANTHER" id="PTHR42678">
    <property type="entry name" value="AMIDASE"/>
    <property type="match status" value="1"/>
</dbReference>
<dbReference type="RefSeq" id="WP_089200886.1">
    <property type="nucleotide sequence ID" value="NZ_NHRJ02000010.1"/>
</dbReference>
<dbReference type="Proteomes" id="UP000214746">
    <property type="component" value="Unassembled WGS sequence"/>
</dbReference>
<accession>A0A2W1NKX9</accession>
<dbReference type="PANTHER" id="PTHR42678:SF5">
    <property type="entry name" value="GLUTAMYL-TRNA(GLN) AMIDOTRANSFERASE SUBUNIT A"/>
    <property type="match status" value="1"/>
</dbReference>
<evidence type="ECO:0000313" key="3">
    <source>
        <dbReference type="Proteomes" id="UP000214746"/>
    </source>
</evidence>
<keyword evidence="3" id="KW-1185">Reference proteome</keyword>
<dbReference type="EMBL" id="NHRJ02000010">
    <property type="protein sequence ID" value="PZE20065.1"/>
    <property type="molecule type" value="Genomic_DNA"/>
</dbReference>
<evidence type="ECO:0000313" key="2">
    <source>
        <dbReference type="EMBL" id="PZE20065.1"/>
    </source>
</evidence>
<reference evidence="2" key="1">
    <citation type="submission" date="2018-06" db="EMBL/GenBank/DDBJ databases">
        <title>Paenibacillus xerothermodurans sp. nov. an extremely dry heat resistant spore forming bacterium isolated from the soil of Cape Canaveral, Florida.</title>
        <authorList>
            <person name="Seuylemezian A."/>
            <person name="Kaur N."/>
            <person name="Patil P."/>
            <person name="Patil P."/>
            <person name="Mayilraj S."/>
            <person name="Vaishampayan P."/>
        </authorList>
    </citation>
    <scope>NUCLEOTIDE SEQUENCE [LARGE SCALE GENOMIC DNA]</scope>
    <source>
        <strain evidence="2">ATCC 27380</strain>
    </source>
</reference>
<name>A0A2W1NKX9_PAEXE</name>